<organism evidence="1 2">
    <name type="scientific">Glycomyces harbinensis</name>
    <dbReference type="NCBI Taxonomy" id="58114"/>
    <lineage>
        <taxon>Bacteria</taxon>
        <taxon>Bacillati</taxon>
        <taxon>Actinomycetota</taxon>
        <taxon>Actinomycetes</taxon>
        <taxon>Glycomycetales</taxon>
        <taxon>Glycomycetaceae</taxon>
        <taxon>Glycomyces</taxon>
    </lineage>
</organism>
<evidence type="ECO:0000313" key="1">
    <source>
        <dbReference type="EMBL" id="SDD49056.1"/>
    </source>
</evidence>
<dbReference type="AlphaFoldDB" id="A0A1G6V886"/>
<dbReference type="STRING" id="58114.SAMN05216270_104227"/>
<protein>
    <submittedName>
        <fullName evidence="1">Uncharacterized protein</fullName>
    </submittedName>
</protein>
<dbReference type="InterPro" id="IPR019239">
    <property type="entry name" value="VapB_antitoxin"/>
</dbReference>
<keyword evidence="2" id="KW-1185">Reference proteome</keyword>
<reference evidence="2" key="1">
    <citation type="submission" date="2016-10" db="EMBL/GenBank/DDBJ databases">
        <authorList>
            <person name="Varghese N."/>
            <person name="Submissions S."/>
        </authorList>
    </citation>
    <scope>NUCLEOTIDE SEQUENCE [LARGE SCALE GENOMIC DNA]</scope>
    <source>
        <strain evidence="2">CGMCC 4.3516</strain>
    </source>
</reference>
<dbReference type="Pfam" id="PF09957">
    <property type="entry name" value="VapB_antitoxin"/>
    <property type="match status" value="1"/>
</dbReference>
<proteinExistence type="predicted"/>
<dbReference type="Proteomes" id="UP000198949">
    <property type="component" value="Unassembled WGS sequence"/>
</dbReference>
<gene>
    <name evidence="1" type="ORF">SAMN05216270_104227</name>
</gene>
<dbReference type="EMBL" id="FNAD01000004">
    <property type="protein sequence ID" value="SDD49056.1"/>
    <property type="molecule type" value="Genomic_DNA"/>
</dbReference>
<accession>A0A1G6V886</accession>
<name>A0A1G6V886_9ACTN</name>
<evidence type="ECO:0000313" key="2">
    <source>
        <dbReference type="Proteomes" id="UP000198949"/>
    </source>
</evidence>
<sequence length="70" mass="7873">MTEQARAAWENLRRMADEGLFDFDRMADLNKSVDEALLQEAMRELGVDTRTEATNRSLRIAIAASRASEG</sequence>